<accession>A0ABD2PU06</accession>
<gene>
    <name evidence="1" type="ORF">Ciccas_012207</name>
</gene>
<keyword evidence="2" id="KW-1185">Reference proteome</keyword>
<sequence length="61" mass="7047">NLLVELSNRDISQDLLREVICAQMRLISYATSEQALNLLSSTLECFMRLLDEDRGLRIIHL</sequence>
<dbReference type="Proteomes" id="UP001626550">
    <property type="component" value="Unassembled WGS sequence"/>
</dbReference>
<evidence type="ECO:0000313" key="1">
    <source>
        <dbReference type="EMBL" id="KAL3309246.1"/>
    </source>
</evidence>
<name>A0ABD2PU06_9PLAT</name>
<evidence type="ECO:0000313" key="2">
    <source>
        <dbReference type="Proteomes" id="UP001626550"/>
    </source>
</evidence>
<dbReference type="AlphaFoldDB" id="A0ABD2PU06"/>
<comment type="caution">
    <text evidence="1">The sequence shown here is derived from an EMBL/GenBank/DDBJ whole genome shotgun (WGS) entry which is preliminary data.</text>
</comment>
<feature type="non-terminal residue" evidence="1">
    <location>
        <position position="1"/>
    </location>
</feature>
<proteinExistence type="predicted"/>
<dbReference type="EMBL" id="JBJKFK010004131">
    <property type="protein sequence ID" value="KAL3309246.1"/>
    <property type="molecule type" value="Genomic_DNA"/>
</dbReference>
<reference evidence="1 2" key="1">
    <citation type="submission" date="2024-11" db="EMBL/GenBank/DDBJ databases">
        <title>Adaptive evolution of stress response genes in parasites aligns with host niche diversity.</title>
        <authorList>
            <person name="Hahn C."/>
            <person name="Resl P."/>
        </authorList>
    </citation>
    <scope>NUCLEOTIDE SEQUENCE [LARGE SCALE GENOMIC DNA]</scope>
    <source>
        <strain evidence="1">EGGRZ-B1_66</strain>
        <tissue evidence="1">Body</tissue>
    </source>
</reference>
<organism evidence="1 2">
    <name type="scientific">Cichlidogyrus casuarinus</name>
    <dbReference type="NCBI Taxonomy" id="1844966"/>
    <lineage>
        <taxon>Eukaryota</taxon>
        <taxon>Metazoa</taxon>
        <taxon>Spiralia</taxon>
        <taxon>Lophotrochozoa</taxon>
        <taxon>Platyhelminthes</taxon>
        <taxon>Monogenea</taxon>
        <taxon>Monopisthocotylea</taxon>
        <taxon>Dactylogyridea</taxon>
        <taxon>Ancyrocephalidae</taxon>
        <taxon>Cichlidogyrus</taxon>
    </lineage>
</organism>
<protein>
    <submittedName>
        <fullName evidence="1">Uncharacterized protein</fullName>
    </submittedName>
</protein>